<proteinExistence type="predicted"/>
<organism evidence="1 2">
    <name type="scientific">Aspergillus fumigatiaffinis</name>
    <dbReference type="NCBI Taxonomy" id="340414"/>
    <lineage>
        <taxon>Eukaryota</taxon>
        <taxon>Fungi</taxon>
        <taxon>Dikarya</taxon>
        <taxon>Ascomycota</taxon>
        <taxon>Pezizomycotina</taxon>
        <taxon>Eurotiomycetes</taxon>
        <taxon>Eurotiomycetidae</taxon>
        <taxon>Eurotiales</taxon>
        <taxon>Aspergillaceae</taxon>
        <taxon>Aspergillus</taxon>
        <taxon>Aspergillus subgen. Fumigati</taxon>
    </lineage>
</organism>
<gene>
    <name evidence="1" type="ORF">CNMCM6805_002745</name>
</gene>
<comment type="caution">
    <text evidence="1">The sequence shown here is derived from an EMBL/GenBank/DDBJ whole genome shotgun (WGS) entry which is preliminary data.</text>
</comment>
<dbReference type="Proteomes" id="UP000653565">
    <property type="component" value="Unassembled WGS sequence"/>
</dbReference>
<evidence type="ECO:0000313" key="2">
    <source>
        <dbReference type="Proteomes" id="UP000653565"/>
    </source>
</evidence>
<name>A0A8H4GTC0_9EURO</name>
<reference evidence="1" key="1">
    <citation type="journal article" date="2020" name="bioRxiv">
        <title>Genomic and phenotypic heterogeneity of clinical isolates of the human pathogens Aspergillus fumigatus, Aspergillus lentulus and Aspergillus fumigatiaffinis.</title>
        <authorList>
            <person name="dos Santos R.A.C."/>
            <person name="Steenwyk J.L."/>
            <person name="Rivero-Menendez O."/>
            <person name="Mead M.E."/>
            <person name="Silva L.P."/>
            <person name="Bastos R.W."/>
            <person name="Alastruey-Izquierdo A."/>
            <person name="Goldman G.H."/>
            <person name="Rokas A."/>
        </authorList>
    </citation>
    <scope>NUCLEOTIDE SEQUENCE</scope>
    <source>
        <strain evidence="1">CNM-CM6805</strain>
    </source>
</reference>
<dbReference type="EMBL" id="JAAAPX010000170">
    <property type="protein sequence ID" value="KAF4227750.1"/>
    <property type="molecule type" value="Genomic_DNA"/>
</dbReference>
<evidence type="ECO:0000313" key="1">
    <source>
        <dbReference type="EMBL" id="KAF4227750.1"/>
    </source>
</evidence>
<dbReference type="AlphaFoldDB" id="A0A8H4GTC0"/>
<keyword evidence="2" id="KW-1185">Reference proteome</keyword>
<sequence length="308" mass="36091">MEASNRRFLQDRIDEIEAMGLSTEEEKLNEMSLYWHDLGAKGEPKWNDTASPGHVRQSREARNVAWLEDVKSIYHQYMDGIIPPTLITDEWRQMYLEVLKDVCDEAMAQNQEGEDEGFEIPICHELGHFIKYANGVQDPDFRRSGICPFEPVPPVGRGEYAFPERVAVLRLPTPEISTSREILKEYLQERMLDKTFILGTVDEDLEVKVGFQTGLGCRAEHDEWYSAYLYCHRCDDDSDPSLKHWAWRVSFFRADAGNPTTLYGRYPRFDSILEFLDWYSSWLDYVDMNEVRKNIRCLYGDDYYSDEK</sequence>
<protein>
    <submittedName>
        <fullName evidence="1">Uncharacterized protein</fullName>
    </submittedName>
</protein>
<reference evidence="1" key="2">
    <citation type="submission" date="2020-04" db="EMBL/GenBank/DDBJ databases">
        <authorList>
            <person name="Santos R.A.C."/>
            <person name="Steenwyk J.L."/>
            <person name="Rivero-Menendez O."/>
            <person name="Mead M.E."/>
            <person name="Silva L.P."/>
            <person name="Bastos R.W."/>
            <person name="Alastruey-Izquierdo A."/>
            <person name="Goldman G.H."/>
            <person name="Rokas A."/>
        </authorList>
    </citation>
    <scope>NUCLEOTIDE SEQUENCE</scope>
    <source>
        <strain evidence="1">CNM-CM6805</strain>
    </source>
</reference>
<dbReference type="OrthoDB" id="4403049at2759"/>
<accession>A0A8H4GTC0</accession>